<evidence type="ECO:0000313" key="6">
    <source>
        <dbReference type="Proteomes" id="UP000467260"/>
    </source>
</evidence>
<evidence type="ECO:0000256" key="2">
    <source>
        <dbReference type="ARBA" id="ARBA00023002"/>
    </source>
</evidence>
<evidence type="ECO:0000259" key="4">
    <source>
        <dbReference type="Pfam" id="PF19328"/>
    </source>
</evidence>
<dbReference type="InterPro" id="IPR036291">
    <property type="entry name" value="NAD(P)-bd_dom_sf"/>
</dbReference>
<reference evidence="5 6" key="1">
    <citation type="journal article" date="2019" name="Emerg. Microbes Infect.">
        <title>Comprehensive subspecies identification of 175 nontuberculous mycobacteria species based on 7547 genomic profiles.</title>
        <authorList>
            <person name="Matsumoto Y."/>
            <person name="Kinjo T."/>
            <person name="Motooka D."/>
            <person name="Nabeya D."/>
            <person name="Jung N."/>
            <person name="Uechi K."/>
            <person name="Horii T."/>
            <person name="Iida T."/>
            <person name="Fujita J."/>
            <person name="Nakamura S."/>
        </authorList>
    </citation>
    <scope>NUCLEOTIDE SEQUENCE [LARGE SCALE GENOMIC DNA]</scope>
    <source>
        <strain evidence="5 6">JCM 13571</strain>
    </source>
</reference>
<evidence type="ECO:0000313" key="5">
    <source>
        <dbReference type="EMBL" id="BBZ21612.1"/>
    </source>
</evidence>
<feature type="domain" description="Dihydrodipicolinate reductase N-terminal" evidence="3">
    <location>
        <begin position="6"/>
        <end position="103"/>
    </location>
</feature>
<dbReference type="GO" id="GO:0008839">
    <property type="term" value="F:4-hydroxy-tetrahydrodipicolinate reductase"/>
    <property type="evidence" value="ECO:0007669"/>
    <property type="project" value="InterPro"/>
</dbReference>
<evidence type="ECO:0000256" key="1">
    <source>
        <dbReference type="ARBA" id="ARBA00022857"/>
    </source>
</evidence>
<proteinExistence type="predicted"/>
<evidence type="ECO:0008006" key="7">
    <source>
        <dbReference type="Google" id="ProtNLM"/>
    </source>
</evidence>
<dbReference type="InterPro" id="IPR045760">
    <property type="entry name" value="DAP_DH_C"/>
</dbReference>
<accession>A0A7I7WX22</accession>
<keyword evidence="2" id="KW-0560">Oxidoreductase</keyword>
<feature type="domain" description="2,4-diaminopentanoate dehydrogenase C-terminal" evidence="4">
    <location>
        <begin position="207"/>
        <end position="349"/>
    </location>
</feature>
<keyword evidence="6" id="KW-1185">Reference proteome</keyword>
<dbReference type="Pfam" id="PF01113">
    <property type="entry name" value="DapB_N"/>
    <property type="match status" value="1"/>
</dbReference>
<dbReference type="Pfam" id="PF19328">
    <property type="entry name" value="DAP_DH_C"/>
    <property type="match status" value="1"/>
</dbReference>
<dbReference type="GO" id="GO:0009089">
    <property type="term" value="P:lysine biosynthetic process via diaminopimelate"/>
    <property type="evidence" value="ECO:0007669"/>
    <property type="project" value="InterPro"/>
</dbReference>
<name>A0A7I7WX22_9MYCO</name>
<dbReference type="AlphaFoldDB" id="A0A7I7WX22"/>
<sequence length="371" mass="39989">MADNPRVILWGPGQVGIGALRALIAHPGLDLVGLIVHSESKAGRDAGEICGMPTTGVIATRDIDAALAIDAEVVAFFASGDYRYREAAEDVARCLRAGKNVVCTSLVPLCYPPAADRETVKLLQDACREGGTSLFNSGVDPGWANDVIALTMTGFSSRVDTITMLEILDYGPIAQPEIMFDFMGFGHTPDYPAPLFDPARLAALWSPIVHLVADGVGLPLDRVETTIDKWLATERYQVASGWVEPGTMGGMRFKLAGILDGEERVVLEHITRMGEHAAPDWPQHQSPHGGYRVIVDGLPTYTVDIEMHGRGNNMRGLTYATVMRELNAIPAVIRAEPGLLSTLDLPLVTGPVRGGTWQGVLPRRVHEPQLG</sequence>
<organism evidence="5 6">
    <name type="scientific">Mycolicibacter hiberniae</name>
    <dbReference type="NCBI Taxonomy" id="29314"/>
    <lineage>
        <taxon>Bacteria</taxon>
        <taxon>Bacillati</taxon>
        <taxon>Actinomycetota</taxon>
        <taxon>Actinomycetes</taxon>
        <taxon>Mycobacteriales</taxon>
        <taxon>Mycobacteriaceae</taxon>
        <taxon>Mycolicibacter</taxon>
    </lineage>
</organism>
<evidence type="ECO:0000259" key="3">
    <source>
        <dbReference type="Pfam" id="PF01113"/>
    </source>
</evidence>
<protein>
    <recommendedName>
        <fullName evidence="7">Dihydrodipicolinate reductase</fullName>
    </recommendedName>
</protein>
<dbReference type="SUPFAM" id="SSF51735">
    <property type="entry name" value="NAD(P)-binding Rossmann-fold domains"/>
    <property type="match status" value="1"/>
</dbReference>
<dbReference type="KEGG" id="mhib:MHIB_00300"/>
<dbReference type="Proteomes" id="UP000467260">
    <property type="component" value="Chromosome"/>
</dbReference>
<keyword evidence="1" id="KW-0521">NADP</keyword>
<dbReference type="EMBL" id="AP022609">
    <property type="protein sequence ID" value="BBZ21612.1"/>
    <property type="molecule type" value="Genomic_DNA"/>
</dbReference>
<gene>
    <name evidence="5" type="ORF">MHIB_00300</name>
</gene>
<dbReference type="CDD" id="cd24146">
    <property type="entry name" value="nat-AmDH_N_like"/>
    <property type="match status" value="1"/>
</dbReference>
<dbReference type="InterPro" id="IPR000846">
    <property type="entry name" value="DapB_N"/>
</dbReference>
<dbReference type="Gene3D" id="3.40.50.720">
    <property type="entry name" value="NAD(P)-binding Rossmann-like Domain"/>
    <property type="match status" value="1"/>
</dbReference>